<comment type="caution">
    <text evidence="2">The sequence shown here is derived from an EMBL/GenBank/DDBJ whole genome shotgun (WGS) entry which is preliminary data.</text>
</comment>
<sequence>MTPPFRELDLPRMHRERHRKLQDLMAAEGLGALFLLTSGGVLYATGANPVQGDNNRVYQQRAVALVVAGAEHPHLFTAWPDAAPADLPADHVHPCLQLETEEGVVAAAARIRELTGGRGDPVAVDDYTAPMYLRLPALLAPSPLAPAGPLLVAARLHKTPDEVECMRRSWEINEAATHAAERALRPGIRLNELSGPFYERLFELGATCNFLDPVWQAMPPRISDGPWSVNGDIPFNLITNDHVVREGDVIWTDTVTGYEGYASDVGRTWVCGRPSPTLRGLYRRWQDITDAVLEQLRPGVSGAELVKLATSLNDGRRPWLDHFFLGHTLGLEGGESQQIGSDRGPEFDERFVLEPGMAIVIEPVTWQEGHAGWRCEELVVITPDGHERISRYPNEIDA</sequence>
<dbReference type="AlphaFoldDB" id="A0A937RMK1"/>
<dbReference type="SUPFAM" id="SSF53092">
    <property type="entry name" value="Creatinase/prolidase N-terminal domain"/>
    <property type="match status" value="1"/>
</dbReference>
<dbReference type="InterPro" id="IPR050659">
    <property type="entry name" value="Peptidase_M24B"/>
</dbReference>
<accession>A0A937RMK1</accession>
<dbReference type="GO" id="GO:0004177">
    <property type="term" value="F:aminopeptidase activity"/>
    <property type="evidence" value="ECO:0007669"/>
    <property type="project" value="UniProtKB-KW"/>
</dbReference>
<dbReference type="InterPro" id="IPR029149">
    <property type="entry name" value="Creatin/AminoP/Spt16_N"/>
</dbReference>
<dbReference type="SUPFAM" id="SSF55920">
    <property type="entry name" value="Creatinase/aminopeptidase"/>
    <property type="match status" value="1"/>
</dbReference>
<dbReference type="Gene3D" id="3.40.350.10">
    <property type="entry name" value="Creatinase/prolidase N-terminal domain"/>
    <property type="match status" value="1"/>
</dbReference>
<dbReference type="InterPro" id="IPR036005">
    <property type="entry name" value="Creatinase/aminopeptidase-like"/>
</dbReference>
<gene>
    <name evidence="2" type="ORF">I7412_23365</name>
</gene>
<dbReference type="EMBL" id="JAEACQ010000242">
    <property type="protein sequence ID" value="MBL7630054.1"/>
    <property type="molecule type" value="Genomic_DNA"/>
</dbReference>
<dbReference type="PANTHER" id="PTHR46112:SF8">
    <property type="entry name" value="CYTOPLASMIC PEPTIDASE PEPQ-RELATED"/>
    <property type="match status" value="1"/>
</dbReference>
<organism evidence="2 3">
    <name type="scientific">Frankia nepalensis</name>
    <dbReference type="NCBI Taxonomy" id="1836974"/>
    <lineage>
        <taxon>Bacteria</taxon>
        <taxon>Bacillati</taxon>
        <taxon>Actinomycetota</taxon>
        <taxon>Actinomycetes</taxon>
        <taxon>Frankiales</taxon>
        <taxon>Frankiaceae</taxon>
        <taxon>Frankia</taxon>
    </lineage>
</organism>
<dbReference type="PANTHER" id="PTHR46112">
    <property type="entry name" value="AMINOPEPTIDASE"/>
    <property type="match status" value="1"/>
</dbReference>
<dbReference type="RefSeq" id="WP_202999421.1">
    <property type="nucleotide sequence ID" value="NZ_JADWYU010000085.1"/>
</dbReference>
<dbReference type="CDD" id="cd01066">
    <property type="entry name" value="APP_MetAP"/>
    <property type="match status" value="1"/>
</dbReference>
<evidence type="ECO:0000313" key="3">
    <source>
        <dbReference type="Proteomes" id="UP000604475"/>
    </source>
</evidence>
<dbReference type="Proteomes" id="UP000604475">
    <property type="component" value="Unassembled WGS sequence"/>
</dbReference>
<feature type="domain" description="Peptidase M24" evidence="1">
    <location>
        <begin position="164"/>
        <end position="382"/>
    </location>
</feature>
<evidence type="ECO:0000313" key="2">
    <source>
        <dbReference type="EMBL" id="MBL7630054.1"/>
    </source>
</evidence>
<keyword evidence="2" id="KW-0378">Hydrolase</keyword>
<keyword evidence="2" id="KW-0645">Protease</keyword>
<keyword evidence="2" id="KW-0031">Aminopeptidase</keyword>
<dbReference type="Pfam" id="PF00557">
    <property type="entry name" value="Peptidase_M24"/>
    <property type="match status" value="1"/>
</dbReference>
<evidence type="ECO:0000259" key="1">
    <source>
        <dbReference type="Pfam" id="PF00557"/>
    </source>
</evidence>
<name>A0A937RMK1_9ACTN</name>
<protein>
    <submittedName>
        <fullName evidence="2">Aminopeptidase P family protein</fullName>
    </submittedName>
</protein>
<keyword evidence="3" id="KW-1185">Reference proteome</keyword>
<proteinExistence type="predicted"/>
<dbReference type="Gene3D" id="3.90.230.10">
    <property type="entry name" value="Creatinase/methionine aminopeptidase superfamily"/>
    <property type="match status" value="1"/>
</dbReference>
<reference evidence="2" key="1">
    <citation type="submission" date="2020-12" db="EMBL/GenBank/DDBJ databases">
        <title>Genomic characterization of non-nitrogen-fixing Frankia strains.</title>
        <authorList>
            <person name="Carlos-Shanley C."/>
            <person name="Guerra T."/>
            <person name="Hahn D."/>
        </authorList>
    </citation>
    <scope>NUCLEOTIDE SEQUENCE</scope>
    <source>
        <strain evidence="2">CN6</strain>
    </source>
</reference>
<dbReference type="InterPro" id="IPR000994">
    <property type="entry name" value="Pept_M24"/>
</dbReference>